<accession>A0A225VBT6</accession>
<dbReference type="AlphaFoldDB" id="A0A225VBT6"/>
<keyword evidence="3" id="KW-1185">Reference proteome</keyword>
<name>A0A225VBT6_9STRA</name>
<sequence>MRDESGVTVISNWERLREIFRHYAEGTKPPSTWNTQINVTAMDNVRYMPPDYVKPDPRPRNPCGGGGYWTQTVNTKAGQSSGPDGTRLTSGTKRKASQQPDSGRGGSSRKLEFDVTEERQIRPKEHCPRDDLPCGPDVDLDSAMEADAQKRIPDGLLWDDLRQDVRMLMIRGLTYEEALKLLRGAEPNHHLLPGYMVQLMLAQMIDWGTLDFTPWSKYVPESNYLEAERIWTGIRVVDGRGLMKWPRWTSRDDQRRPQLDKCDRKLQKLRDVAAEVEMINGTLSKSSGDETQDPSFSLKPGAGEADNALETRHQT</sequence>
<evidence type="ECO:0008006" key="4">
    <source>
        <dbReference type="Google" id="ProtNLM"/>
    </source>
</evidence>
<dbReference type="EMBL" id="NBNE01005688">
    <property type="protein sequence ID" value="OWZ03166.1"/>
    <property type="molecule type" value="Genomic_DNA"/>
</dbReference>
<feature type="compositionally biased region" description="Polar residues" evidence="1">
    <location>
        <begin position="69"/>
        <end position="101"/>
    </location>
</feature>
<dbReference type="Proteomes" id="UP000198211">
    <property type="component" value="Unassembled WGS sequence"/>
</dbReference>
<evidence type="ECO:0000313" key="2">
    <source>
        <dbReference type="EMBL" id="OWZ03166.1"/>
    </source>
</evidence>
<feature type="compositionally biased region" description="Basic and acidic residues" evidence="1">
    <location>
        <begin position="109"/>
        <end position="132"/>
    </location>
</feature>
<feature type="region of interest" description="Disordered" evidence="1">
    <location>
        <begin position="50"/>
        <end position="133"/>
    </location>
</feature>
<protein>
    <recommendedName>
        <fullName evidence="4">Eukaryotic/viral aspartic protease</fullName>
    </recommendedName>
</protein>
<evidence type="ECO:0000313" key="3">
    <source>
        <dbReference type="Proteomes" id="UP000198211"/>
    </source>
</evidence>
<gene>
    <name evidence="2" type="ORF">PHMEG_00025149</name>
</gene>
<comment type="caution">
    <text evidence="2">The sequence shown here is derived from an EMBL/GenBank/DDBJ whole genome shotgun (WGS) entry which is preliminary data.</text>
</comment>
<organism evidence="2 3">
    <name type="scientific">Phytophthora megakarya</name>
    <dbReference type="NCBI Taxonomy" id="4795"/>
    <lineage>
        <taxon>Eukaryota</taxon>
        <taxon>Sar</taxon>
        <taxon>Stramenopiles</taxon>
        <taxon>Oomycota</taxon>
        <taxon>Peronosporomycetes</taxon>
        <taxon>Peronosporales</taxon>
        <taxon>Peronosporaceae</taxon>
        <taxon>Phytophthora</taxon>
    </lineage>
</organism>
<proteinExistence type="predicted"/>
<feature type="region of interest" description="Disordered" evidence="1">
    <location>
        <begin position="280"/>
        <end position="315"/>
    </location>
</feature>
<evidence type="ECO:0000256" key="1">
    <source>
        <dbReference type="SAM" id="MobiDB-lite"/>
    </source>
</evidence>
<reference evidence="3" key="1">
    <citation type="submission" date="2017-03" db="EMBL/GenBank/DDBJ databases">
        <title>Phytopthora megakarya and P. palmivora, two closely related causual agents of cacao black pod achieved similar genome size and gene model numbers by different mechanisms.</title>
        <authorList>
            <person name="Ali S."/>
            <person name="Shao J."/>
            <person name="Larry D.J."/>
            <person name="Kronmiller B."/>
            <person name="Shen D."/>
            <person name="Strem M.D."/>
            <person name="Melnick R.L."/>
            <person name="Guiltinan M.J."/>
            <person name="Tyler B.M."/>
            <person name="Meinhardt L.W."/>
            <person name="Bailey B.A."/>
        </authorList>
    </citation>
    <scope>NUCLEOTIDE SEQUENCE [LARGE SCALE GENOMIC DNA]</scope>
    <source>
        <strain evidence="3">zdho120</strain>
    </source>
</reference>